<reference evidence="1" key="1">
    <citation type="submission" date="2022-07" db="EMBL/GenBank/DDBJ databases">
        <title>Genome Sequence of Phlebia brevispora.</title>
        <authorList>
            <person name="Buettner E."/>
        </authorList>
    </citation>
    <scope>NUCLEOTIDE SEQUENCE</scope>
    <source>
        <strain evidence="1">MPL23</strain>
    </source>
</reference>
<comment type="caution">
    <text evidence="1">The sequence shown here is derived from an EMBL/GenBank/DDBJ whole genome shotgun (WGS) entry which is preliminary data.</text>
</comment>
<gene>
    <name evidence="1" type="ORF">NM688_g6055</name>
</gene>
<dbReference type="EMBL" id="JANHOG010001193">
    <property type="protein sequence ID" value="KAJ3541650.1"/>
    <property type="molecule type" value="Genomic_DNA"/>
</dbReference>
<name>A0ACC1SKB5_9APHY</name>
<proteinExistence type="predicted"/>
<evidence type="ECO:0000313" key="1">
    <source>
        <dbReference type="EMBL" id="KAJ3541650.1"/>
    </source>
</evidence>
<organism evidence="1 2">
    <name type="scientific">Phlebia brevispora</name>
    <dbReference type="NCBI Taxonomy" id="194682"/>
    <lineage>
        <taxon>Eukaryota</taxon>
        <taxon>Fungi</taxon>
        <taxon>Dikarya</taxon>
        <taxon>Basidiomycota</taxon>
        <taxon>Agaricomycotina</taxon>
        <taxon>Agaricomycetes</taxon>
        <taxon>Polyporales</taxon>
        <taxon>Meruliaceae</taxon>
        <taxon>Phlebia</taxon>
    </lineage>
</organism>
<dbReference type="Proteomes" id="UP001148662">
    <property type="component" value="Unassembled WGS sequence"/>
</dbReference>
<accession>A0ACC1SKB5</accession>
<evidence type="ECO:0000313" key="2">
    <source>
        <dbReference type="Proteomes" id="UP001148662"/>
    </source>
</evidence>
<protein>
    <submittedName>
        <fullName evidence="1">Uncharacterized protein</fullName>
    </submittedName>
</protein>
<sequence>MSASTSNSVTVTEFRADLVQNYSIFASLVIVCYEFIITLQDEYEFIWRRKRTVATWLFLTNRYLMLAVAIANARKIWFQTCSNISLINFLNVLAQLLAFILAVFSTLRVFALLDRAYVSAAAVFLLGLISIATDFYQASRMYTYYVDDSLLGPSCYFKFRLSASALFYCKKHDRNNVVVLTNLAATLAGVLSTIVADIIVIVATWLRTYRHVRQASFIGMSARTSTVLLHHGTLYFVVLCIVNLADLLVLLVPSSAAEDPVTIIADILPNILISRFLINLRQAGHTDPGNVSHFSVSRFHLPTIASIIGDLGEPLAHGEENLDEDLIEAHVEAGQDRGSICPNLGNSRTDVRDVQPPILDVS</sequence>
<keyword evidence="2" id="KW-1185">Reference proteome</keyword>